<dbReference type="HOGENOM" id="CLU_2676058_0_0_1"/>
<gene>
    <name evidence="1" type="ORF">TCM_012160</name>
</gene>
<proteinExistence type="predicted"/>
<protein>
    <submittedName>
        <fullName evidence="1">Uncharacterized protein</fullName>
    </submittedName>
</protein>
<keyword evidence="2" id="KW-1185">Reference proteome</keyword>
<dbReference type="InParanoid" id="A0A061FUR9"/>
<dbReference type="SUPFAM" id="SSF51197">
    <property type="entry name" value="Clavaminate synthase-like"/>
    <property type="match status" value="1"/>
</dbReference>
<organism evidence="1 2">
    <name type="scientific">Theobroma cacao</name>
    <name type="common">Cacao</name>
    <name type="synonym">Cocoa</name>
    <dbReference type="NCBI Taxonomy" id="3641"/>
    <lineage>
        <taxon>Eukaryota</taxon>
        <taxon>Viridiplantae</taxon>
        <taxon>Streptophyta</taxon>
        <taxon>Embryophyta</taxon>
        <taxon>Tracheophyta</taxon>
        <taxon>Spermatophyta</taxon>
        <taxon>Magnoliopsida</taxon>
        <taxon>eudicotyledons</taxon>
        <taxon>Gunneridae</taxon>
        <taxon>Pentapetalae</taxon>
        <taxon>rosids</taxon>
        <taxon>malvids</taxon>
        <taxon>Malvales</taxon>
        <taxon>Malvaceae</taxon>
        <taxon>Byttnerioideae</taxon>
        <taxon>Theobroma</taxon>
    </lineage>
</organism>
<accession>A0A061FUR9</accession>
<evidence type="ECO:0000313" key="1">
    <source>
        <dbReference type="EMBL" id="EOY20818.1"/>
    </source>
</evidence>
<dbReference type="EMBL" id="CM001881">
    <property type="protein sequence ID" value="EOY20818.1"/>
    <property type="molecule type" value="Genomic_DNA"/>
</dbReference>
<dbReference type="Gramene" id="EOY20818">
    <property type="protein sequence ID" value="EOY20818"/>
    <property type="gene ID" value="TCM_012160"/>
</dbReference>
<name>A0A061FUR9_THECC</name>
<sequence length="75" mass="8468">MGAKGSRTPLHADVFRSCIWSANVFGKKKWLFLAHLQCHLLFDRLPGWNAYSNRIKLSLCLADGIIKSIICGIYC</sequence>
<dbReference type="Proteomes" id="UP000026915">
    <property type="component" value="Chromosome 3"/>
</dbReference>
<dbReference type="eggNOG" id="KOG2131">
    <property type="taxonomic scope" value="Eukaryota"/>
</dbReference>
<evidence type="ECO:0000313" key="2">
    <source>
        <dbReference type="Proteomes" id="UP000026915"/>
    </source>
</evidence>
<dbReference type="Gene3D" id="2.60.120.650">
    <property type="entry name" value="Cupin"/>
    <property type="match status" value="1"/>
</dbReference>
<dbReference type="AlphaFoldDB" id="A0A061FUR9"/>
<reference evidence="1 2" key="1">
    <citation type="journal article" date="2013" name="Genome Biol.">
        <title>The genome sequence of the most widely cultivated cacao type and its use to identify candidate genes regulating pod color.</title>
        <authorList>
            <person name="Motamayor J.C."/>
            <person name="Mockaitis K."/>
            <person name="Schmutz J."/>
            <person name="Haiminen N."/>
            <person name="Iii D.L."/>
            <person name="Cornejo O."/>
            <person name="Findley S.D."/>
            <person name="Zheng P."/>
            <person name="Utro F."/>
            <person name="Royaert S."/>
            <person name="Saski C."/>
            <person name="Jenkins J."/>
            <person name="Podicheti R."/>
            <person name="Zhao M."/>
            <person name="Scheffler B.E."/>
            <person name="Stack J.C."/>
            <person name="Feltus F.A."/>
            <person name="Mustiga G.M."/>
            <person name="Amores F."/>
            <person name="Phillips W."/>
            <person name="Marelli J.P."/>
            <person name="May G.D."/>
            <person name="Shapiro H."/>
            <person name="Ma J."/>
            <person name="Bustamante C.D."/>
            <person name="Schnell R.J."/>
            <person name="Main D."/>
            <person name="Gilbert D."/>
            <person name="Parida L."/>
            <person name="Kuhn D.N."/>
        </authorList>
    </citation>
    <scope>NUCLEOTIDE SEQUENCE [LARGE SCALE GENOMIC DNA]</scope>
    <source>
        <strain evidence="2">cv. Matina 1-6</strain>
    </source>
</reference>